<proteinExistence type="predicted"/>
<organism evidence="2 3">
    <name type="scientific">Meganyctiphanes norvegica</name>
    <name type="common">Northern krill</name>
    <name type="synonym">Thysanopoda norvegica</name>
    <dbReference type="NCBI Taxonomy" id="48144"/>
    <lineage>
        <taxon>Eukaryota</taxon>
        <taxon>Metazoa</taxon>
        <taxon>Ecdysozoa</taxon>
        <taxon>Arthropoda</taxon>
        <taxon>Crustacea</taxon>
        <taxon>Multicrustacea</taxon>
        <taxon>Malacostraca</taxon>
        <taxon>Eumalacostraca</taxon>
        <taxon>Eucarida</taxon>
        <taxon>Euphausiacea</taxon>
        <taxon>Euphausiidae</taxon>
        <taxon>Meganyctiphanes</taxon>
    </lineage>
</organism>
<comment type="caution">
    <text evidence="2">The sequence shown here is derived from an EMBL/GenBank/DDBJ whole genome shotgun (WGS) entry which is preliminary data.</text>
</comment>
<evidence type="ECO:0000313" key="2">
    <source>
        <dbReference type="EMBL" id="CAL4144931.1"/>
    </source>
</evidence>
<dbReference type="AlphaFoldDB" id="A0AAV2RZP8"/>
<dbReference type="Proteomes" id="UP001497623">
    <property type="component" value="Unassembled WGS sequence"/>
</dbReference>
<accession>A0AAV2RZP8</accession>
<name>A0AAV2RZP8_MEGNR</name>
<protein>
    <submittedName>
        <fullName evidence="2">Uncharacterized protein</fullName>
    </submittedName>
</protein>
<keyword evidence="3" id="KW-1185">Reference proteome</keyword>
<sequence>MASTWLPAQAKENPGSSVLKPKQHTSLQQSHGLSLKQNEKKFAGDFGGGLGQQRSFGDISNRITGGRVVPTPNKQGLKDIAKKNYTQVFSDSTIPTQHNERKIKLEEPEFIPVIKEVEDYSDLLYPRLQLTDAKLNRISRIWERCQKPNLSQVDKTPSPRNDLSLETPISIREIRRSVHLEPVMDDSIFDLPPCWDI</sequence>
<feature type="region of interest" description="Disordered" evidence="1">
    <location>
        <begin position="1"/>
        <end position="34"/>
    </location>
</feature>
<gene>
    <name evidence="2" type="ORF">MNOR_LOCUS29584</name>
</gene>
<evidence type="ECO:0000313" key="3">
    <source>
        <dbReference type="Proteomes" id="UP001497623"/>
    </source>
</evidence>
<dbReference type="EMBL" id="CAXKWB010034531">
    <property type="protein sequence ID" value="CAL4144931.1"/>
    <property type="molecule type" value="Genomic_DNA"/>
</dbReference>
<reference evidence="2 3" key="1">
    <citation type="submission" date="2024-05" db="EMBL/GenBank/DDBJ databases">
        <authorList>
            <person name="Wallberg A."/>
        </authorList>
    </citation>
    <scope>NUCLEOTIDE SEQUENCE [LARGE SCALE GENOMIC DNA]</scope>
</reference>
<feature type="compositionally biased region" description="Polar residues" evidence="1">
    <location>
        <begin position="24"/>
        <end position="34"/>
    </location>
</feature>
<evidence type="ECO:0000256" key="1">
    <source>
        <dbReference type="SAM" id="MobiDB-lite"/>
    </source>
</evidence>